<organism evidence="2 3">
    <name type="scientific">Exidia glandulosa HHB12029</name>
    <dbReference type="NCBI Taxonomy" id="1314781"/>
    <lineage>
        <taxon>Eukaryota</taxon>
        <taxon>Fungi</taxon>
        <taxon>Dikarya</taxon>
        <taxon>Basidiomycota</taxon>
        <taxon>Agaricomycotina</taxon>
        <taxon>Agaricomycetes</taxon>
        <taxon>Auriculariales</taxon>
        <taxon>Exidiaceae</taxon>
        <taxon>Exidia</taxon>
    </lineage>
</organism>
<dbReference type="AlphaFoldDB" id="A0A165ZNC1"/>
<evidence type="ECO:0000313" key="3">
    <source>
        <dbReference type="Proteomes" id="UP000077266"/>
    </source>
</evidence>
<accession>A0A165ZNC1</accession>
<name>A0A165ZNC1_EXIGL</name>
<dbReference type="Proteomes" id="UP000077266">
    <property type="component" value="Unassembled WGS sequence"/>
</dbReference>
<dbReference type="EMBL" id="KV426230">
    <property type="protein sequence ID" value="KZV84319.1"/>
    <property type="molecule type" value="Genomic_DNA"/>
</dbReference>
<keyword evidence="3" id="KW-1185">Reference proteome</keyword>
<gene>
    <name evidence="2" type="ORF">EXIGLDRAFT_753917</name>
</gene>
<proteinExistence type="predicted"/>
<sequence length="246" mass="28060">MLKEDLDRGDKALGCAKWLDAFLRARGITTKEYFTSKYKGPAPETKFSKTFKGIGYRRDQEDEKWVEREKITETFYVDWSTVFPDSAIDEQPDDACVTEPGDADMKDVSIQGAEQRDASDEVPMDVDDSDSSFEPESESESEDEEDEEDVDGDEEPIEDNARVEPPHALLKTAVAARLQGYEFDAKKSLTYGDLIDADLISEIHYVFKNRASSMADEDWKTPLDRDALFDMRIPDNDAQFFWCPKN</sequence>
<feature type="region of interest" description="Disordered" evidence="1">
    <location>
        <begin position="113"/>
        <end position="166"/>
    </location>
</feature>
<protein>
    <submittedName>
        <fullName evidence="2">Uncharacterized protein</fullName>
    </submittedName>
</protein>
<feature type="compositionally biased region" description="Acidic residues" evidence="1">
    <location>
        <begin position="120"/>
        <end position="158"/>
    </location>
</feature>
<dbReference type="InParanoid" id="A0A165ZNC1"/>
<evidence type="ECO:0000313" key="2">
    <source>
        <dbReference type="EMBL" id="KZV84319.1"/>
    </source>
</evidence>
<evidence type="ECO:0000256" key="1">
    <source>
        <dbReference type="SAM" id="MobiDB-lite"/>
    </source>
</evidence>
<reference evidence="2 3" key="1">
    <citation type="journal article" date="2016" name="Mol. Biol. Evol.">
        <title>Comparative Genomics of Early-Diverging Mushroom-Forming Fungi Provides Insights into the Origins of Lignocellulose Decay Capabilities.</title>
        <authorList>
            <person name="Nagy L.G."/>
            <person name="Riley R."/>
            <person name="Tritt A."/>
            <person name="Adam C."/>
            <person name="Daum C."/>
            <person name="Floudas D."/>
            <person name="Sun H."/>
            <person name="Yadav J.S."/>
            <person name="Pangilinan J."/>
            <person name="Larsson K.H."/>
            <person name="Matsuura K."/>
            <person name="Barry K."/>
            <person name="Labutti K."/>
            <person name="Kuo R."/>
            <person name="Ohm R.A."/>
            <person name="Bhattacharya S.S."/>
            <person name="Shirouzu T."/>
            <person name="Yoshinaga Y."/>
            <person name="Martin F.M."/>
            <person name="Grigoriev I.V."/>
            <person name="Hibbett D.S."/>
        </authorList>
    </citation>
    <scope>NUCLEOTIDE SEQUENCE [LARGE SCALE GENOMIC DNA]</scope>
    <source>
        <strain evidence="2 3">HHB12029</strain>
    </source>
</reference>